<sequence length="659" mass="75966">MLKRIIKSVFYKKEIMRSKKKHTDNLLGKYITGRVDMTSTGSCYIVSQDTVKDVFVSEKHNALKAFNNDEVKVYIHKVNKQGRLEGKITDIVNRNKTSFVGTIRIKDKSAWVVLSEKKILTDISIPLDKTDKAKDKDKVVVNITNWAIGSKKIQGEVTRVLGASGENKVEINCILEEYELPYEFPEEVERQANAINDKILNKEVSKRRDMRSVDTFTIDPVDAKDFDDAISVEEIDKGIWEVGVHIADVSHYVKPNTLLDKEAYKRGTSVYLVDKVVPMLPEILSNKVCSLRPDEEKYTFSVIFQIDENANVKNQWFGRTVINSNRRFTYEEAQEVIETGKGDFNKEILYLNKVAKIMREKRISKGSISFDKGEAKFNLDREGFPTSVYLKECKESNHLVEEFMLLANKSVSTFINKDNKNHKKTFVYRVHDEPDSIKIEELSRIVKKFGYSIDIKSKKKLNASLNKLLSDIKGKAEANMIETLVMRSMSKAKYSTENIGHYGLSFNYYSHFTSPIRRYPDIMAHRLLQHYLDKGSSVSPKEYEDMCQHCSAREILAYKAEKDTIKFMQVLYMHKFTGKRFKGIITGVTDWGIYVQMKDNHCEGLVRIDSIKPGRFRLDSENYRIVGVNNDRVYQLGDEVEVLVTKTNLSKRHITLELV</sequence>
<dbReference type="GO" id="GO:0005829">
    <property type="term" value="C:cytosol"/>
    <property type="evidence" value="ECO:0007669"/>
    <property type="project" value="TreeGrafter"/>
</dbReference>
<dbReference type="AlphaFoldDB" id="A0A1J1E0B3"/>
<dbReference type="NCBIfam" id="TIGR02063">
    <property type="entry name" value="RNase_R"/>
    <property type="match status" value="1"/>
</dbReference>
<dbReference type="Pfam" id="PF00773">
    <property type="entry name" value="RNB"/>
    <property type="match status" value="1"/>
</dbReference>
<dbReference type="InterPro" id="IPR003029">
    <property type="entry name" value="S1_domain"/>
</dbReference>
<evidence type="ECO:0000256" key="1">
    <source>
        <dbReference type="ARBA" id="ARBA00001849"/>
    </source>
</evidence>
<evidence type="ECO:0000256" key="4">
    <source>
        <dbReference type="ARBA" id="ARBA00022801"/>
    </source>
</evidence>
<keyword evidence="10" id="KW-1185">Reference proteome</keyword>
<evidence type="ECO:0000313" key="9">
    <source>
        <dbReference type="EMBL" id="BAV94373.1"/>
    </source>
</evidence>
<reference evidence="9 10" key="1">
    <citation type="submission" date="2014-03" db="EMBL/GenBank/DDBJ databases">
        <title>complete genome sequence of Flavobacteriaceae bacterium JBKA-6.</title>
        <authorList>
            <person name="Takano T."/>
            <person name="Nakamura Y."/>
            <person name="Takuma S."/>
            <person name="Yasuike M."/>
            <person name="Matsuyama T."/>
            <person name="Sakai T."/>
            <person name="Fujiwara A."/>
            <person name="Kimoto K."/>
            <person name="Fukuda Y."/>
            <person name="Kondo H."/>
            <person name="Hirono I."/>
            <person name="Nakayasu C."/>
        </authorList>
    </citation>
    <scope>NUCLEOTIDE SEQUENCE [LARGE SCALE GENOMIC DNA]</scope>
    <source>
        <strain evidence="9 10">JBKA-6</strain>
    </source>
</reference>
<dbReference type="EMBL" id="AP014564">
    <property type="protein sequence ID" value="BAV94373.1"/>
    <property type="molecule type" value="Genomic_DNA"/>
</dbReference>
<protein>
    <recommendedName>
        <fullName evidence="7">Ribonuclease R</fullName>
        <shortName evidence="7">RNase R</shortName>
        <ecNumber evidence="7">3.1.13.1</ecNumber>
    </recommendedName>
</protein>
<evidence type="ECO:0000256" key="3">
    <source>
        <dbReference type="ARBA" id="ARBA00022722"/>
    </source>
</evidence>
<dbReference type="Proteomes" id="UP000243197">
    <property type="component" value="Chromosome"/>
</dbReference>
<dbReference type="CDD" id="cd04471">
    <property type="entry name" value="S1_RNase_R"/>
    <property type="match status" value="1"/>
</dbReference>
<dbReference type="GO" id="GO:0006402">
    <property type="term" value="P:mRNA catabolic process"/>
    <property type="evidence" value="ECO:0007669"/>
    <property type="project" value="TreeGrafter"/>
</dbReference>
<keyword evidence="4 7" id="KW-0378">Hydrolase</keyword>
<dbReference type="EC" id="3.1.13.1" evidence="7"/>
<dbReference type="InterPro" id="IPR022966">
    <property type="entry name" value="RNase_II/R_CS"/>
</dbReference>
<evidence type="ECO:0000313" key="10">
    <source>
        <dbReference type="Proteomes" id="UP000243197"/>
    </source>
</evidence>
<comment type="similarity">
    <text evidence="7">Belongs to the RNR ribonuclease family. RNase R subfamily.</text>
</comment>
<dbReference type="Pfam" id="PF17876">
    <property type="entry name" value="CSD2"/>
    <property type="match status" value="1"/>
</dbReference>
<dbReference type="PANTHER" id="PTHR23355">
    <property type="entry name" value="RIBONUCLEASE"/>
    <property type="match status" value="1"/>
</dbReference>
<evidence type="ECO:0000256" key="6">
    <source>
        <dbReference type="ARBA" id="ARBA00022884"/>
    </source>
</evidence>
<dbReference type="SUPFAM" id="SSF50249">
    <property type="entry name" value="Nucleic acid-binding proteins"/>
    <property type="match status" value="3"/>
</dbReference>
<keyword evidence="3 7" id="KW-0540">Nuclease</keyword>
<evidence type="ECO:0000256" key="5">
    <source>
        <dbReference type="ARBA" id="ARBA00022839"/>
    </source>
</evidence>
<dbReference type="InterPro" id="IPR040476">
    <property type="entry name" value="CSD2"/>
</dbReference>
<accession>A0A1J1E0B3</accession>
<comment type="catalytic activity">
    <reaction evidence="1 7">
        <text>Exonucleolytic cleavage in the 3'- to 5'-direction to yield nucleoside 5'-phosphates.</text>
        <dbReference type="EC" id="3.1.13.1"/>
    </reaction>
</comment>
<evidence type="ECO:0000259" key="8">
    <source>
        <dbReference type="PROSITE" id="PS50126"/>
    </source>
</evidence>
<dbReference type="Pfam" id="PF00575">
    <property type="entry name" value="S1"/>
    <property type="match status" value="1"/>
</dbReference>
<dbReference type="Gene3D" id="2.40.50.140">
    <property type="entry name" value="Nucleic acid-binding proteins"/>
    <property type="match status" value="2"/>
</dbReference>
<evidence type="ECO:0000256" key="7">
    <source>
        <dbReference type="HAMAP-Rule" id="MF_01895"/>
    </source>
</evidence>
<dbReference type="NCBIfam" id="TIGR00358">
    <property type="entry name" value="3_prime_RNase"/>
    <property type="match status" value="1"/>
</dbReference>
<name>A0A1J1E0B3_9FLAO</name>
<dbReference type="PROSITE" id="PS01175">
    <property type="entry name" value="RIBONUCLEASE_II"/>
    <property type="match status" value="1"/>
</dbReference>
<dbReference type="RefSeq" id="WP_096685298.1">
    <property type="nucleotide sequence ID" value="NZ_AP014564.1"/>
</dbReference>
<comment type="subcellular location">
    <subcellularLocation>
        <location evidence="7">Cytoplasm</location>
    </subcellularLocation>
</comment>
<dbReference type="InterPro" id="IPR004476">
    <property type="entry name" value="RNase_II/RNase_R"/>
</dbReference>
<organism evidence="9 10">
    <name type="scientific">Ichthyobacterium seriolicida</name>
    <dbReference type="NCBI Taxonomy" id="242600"/>
    <lineage>
        <taxon>Bacteria</taxon>
        <taxon>Pseudomonadati</taxon>
        <taxon>Bacteroidota</taxon>
        <taxon>Flavobacteriia</taxon>
        <taxon>Flavobacteriales</taxon>
        <taxon>Ichthyobacteriaceae</taxon>
        <taxon>Ichthyobacterium</taxon>
    </lineage>
</organism>
<feature type="domain" description="S1 motif" evidence="8">
    <location>
        <begin position="578"/>
        <end position="659"/>
    </location>
</feature>
<proteinExistence type="inferred from homology"/>
<gene>
    <name evidence="7" type="primary">rnr</name>
    <name evidence="9" type="ORF">JBKA6_0360</name>
</gene>
<dbReference type="InterPro" id="IPR001900">
    <property type="entry name" value="RNase_II/R"/>
</dbReference>
<comment type="function">
    <text evidence="7">3'-5' exoribonuclease that releases 5'-nucleoside monophosphates and is involved in maturation of structured RNAs.</text>
</comment>
<dbReference type="HAMAP" id="MF_01895">
    <property type="entry name" value="RNase_R"/>
    <property type="match status" value="1"/>
</dbReference>
<evidence type="ECO:0000256" key="2">
    <source>
        <dbReference type="ARBA" id="ARBA00022490"/>
    </source>
</evidence>
<keyword evidence="6 7" id="KW-0694">RNA-binding</keyword>
<dbReference type="SMART" id="SM00955">
    <property type="entry name" value="RNB"/>
    <property type="match status" value="1"/>
</dbReference>
<keyword evidence="2 7" id="KW-0963">Cytoplasm</keyword>
<dbReference type="GO" id="GO:0008859">
    <property type="term" value="F:exoribonuclease II activity"/>
    <property type="evidence" value="ECO:0007669"/>
    <property type="project" value="UniProtKB-UniRule"/>
</dbReference>
<dbReference type="SMART" id="SM00316">
    <property type="entry name" value="S1"/>
    <property type="match status" value="1"/>
</dbReference>
<dbReference type="PROSITE" id="PS50126">
    <property type="entry name" value="S1"/>
    <property type="match status" value="1"/>
</dbReference>
<dbReference type="GO" id="GO:0003723">
    <property type="term" value="F:RNA binding"/>
    <property type="evidence" value="ECO:0007669"/>
    <property type="project" value="UniProtKB-UniRule"/>
</dbReference>
<dbReference type="InterPro" id="IPR012340">
    <property type="entry name" value="NA-bd_OB-fold"/>
</dbReference>
<dbReference type="InterPro" id="IPR011805">
    <property type="entry name" value="RNase_R"/>
</dbReference>
<dbReference type="KEGG" id="ise:JBKA6_0360"/>
<dbReference type="PANTHER" id="PTHR23355:SF9">
    <property type="entry name" value="DIS3-LIKE EXONUCLEASE 2"/>
    <property type="match status" value="1"/>
</dbReference>
<keyword evidence="5 7" id="KW-0269">Exonuclease</keyword>
<dbReference type="InterPro" id="IPR050180">
    <property type="entry name" value="RNR_Ribonuclease"/>
</dbReference>